<dbReference type="RefSeq" id="WP_013706214.1">
    <property type="nucleotide sequence ID" value="NC_015388.1"/>
</dbReference>
<comment type="subcellular location">
    <subcellularLocation>
        <location evidence="1">Cell membrane</location>
        <topology evidence="1">Single-pass membrane protein</topology>
    </subcellularLocation>
    <subcellularLocation>
        <location evidence="7">Cell membrane</location>
        <topology evidence="7">Single-pass type II membrane protein</topology>
    </subcellularLocation>
</comment>
<dbReference type="KEGG" id="dao:Desac_1242"/>
<evidence type="ECO:0000313" key="9">
    <source>
        <dbReference type="EMBL" id="AEB09102.1"/>
    </source>
</evidence>
<dbReference type="HOGENOM" id="CLU_085305_3_3_7"/>
<dbReference type="PANTHER" id="PTHR30558">
    <property type="entry name" value="EXBD MEMBRANE COMPONENT OF PMF-DRIVEN MACROMOLECULE IMPORT SYSTEM"/>
    <property type="match status" value="1"/>
</dbReference>
<dbReference type="Pfam" id="PF02472">
    <property type="entry name" value="ExbD"/>
    <property type="match status" value="1"/>
</dbReference>
<protein>
    <submittedName>
        <fullName evidence="9">Biopolymer transport protein ExbD/TolR</fullName>
    </submittedName>
</protein>
<keyword evidence="6 8" id="KW-0472">Membrane</keyword>
<dbReference type="InterPro" id="IPR003400">
    <property type="entry name" value="ExbD"/>
</dbReference>
<organism evidence="9 10">
    <name type="scientific">Desulfobacca acetoxidans (strain ATCC 700848 / DSM 11109 / ASRB2)</name>
    <dbReference type="NCBI Taxonomy" id="880072"/>
    <lineage>
        <taxon>Bacteria</taxon>
        <taxon>Pseudomonadati</taxon>
        <taxon>Thermodesulfobacteriota</taxon>
        <taxon>Desulfobaccia</taxon>
        <taxon>Desulfobaccales</taxon>
        <taxon>Desulfobaccaceae</taxon>
        <taxon>Desulfobacca</taxon>
    </lineage>
</organism>
<evidence type="ECO:0000256" key="7">
    <source>
        <dbReference type="RuleBase" id="RU003879"/>
    </source>
</evidence>
<reference evidence="9 10" key="1">
    <citation type="journal article" date="2011" name="Stand. Genomic Sci.">
        <title>Complete genome sequence of the acetate-degrading sulfate reducer Desulfobacca acetoxidans type strain (ASRB2).</title>
        <authorList>
            <person name="Goker M."/>
            <person name="Teshima H."/>
            <person name="Lapidus A."/>
            <person name="Nolan M."/>
            <person name="Lucas S."/>
            <person name="Hammon N."/>
            <person name="Deshpande S."/>
            <person name="Cheng J.F."/>
            <person name="Tapia R."/>
            <person name="Han C."/>
            <person name="Goodwin L."/>
            <person name="Pitluck S."/>
            <person name="Huntemann M."/>
            <person name="Liolios K."/>
            <person name="Ivanova N."/>
            <person name="Pagani I."/>
            <person name="Mavromatis K."/>
            <person name="Ovchinikova G."/>
            <person name="Pati A."/>
            <person name="Chen A."/>
            <person name="Palaniappan K."/>
            <person name="Land M."/>
            <person name="Hauser L."/>
            <person name="Brambilla E.M."/>
            <person name="Rohde M."/>
            <person name="Spring S."/>
            <person name="Detter J.C."/>
            <person name="Woyke T."/>
            <person name="Bristow J."/>
            <person name="Eisen J.A."/>
            <person name="Markowitz V."/>
            <person name="Hugenholtz P."/>
            <person name="Kyrpides N.C."/>
            <person name="Klenk H.P."/>
        </authorList>
    </citation>
    <scope>NUCLEOTIDE SEQUENCE [LARGE SCALE GENOMIC DNA]</scope>
    <source>
        <strain evidence="10">ATCC 700848 / DSM 11109 / ASRB2</strain>
    </source>
</reference>
<keyword evidence="10" id="KW-1185">Reference proteome</keyword>
<dbReference type="Proteomes" id="UP000000483">
    <property type="component" value="Chromosome"/>
</dbReference>
<dbReference type="OrthoDB" id="5456447at2"/>
<feature type="transmembrane region" description="Helical" evidence="8">
    <location>
        <begin position="12"/>
        <end position="35"/>
    </location>
</feature>
<gene>
    <name evidence="9" type="ordered locus">Desac_1242</name>
</gene>
<dbReference type="Gene3D" id="3.30.420.270">
    <property type="match status" value="1"/>
</dbReference>
<keyword evidence="3" id="KW-1003">Cell membrane</keyword>
<dbReference type="eggNOG" id="COG0848">
    <property type="taxonomic scope" value="Bacteria"/>
</dbReference>
<proteinExistence type="inferred from homology"/>
<accession>F2NCG8</accession>
<sequence>MKDQVQGPITEINMTPFVDIVLVILIIFMLTATLLQPRTFSIALPKATEAEKNEKHPIIIAINAEGQIAINGVRLNHYGEFEQVFRAQSQDPEPQAVIAADREIRHGRLIEVIDNLKRLKVERIGIEVEQRQ</sequence>
<evidence type="ECO:0000256" key="4">
    <source>
        <dbReference type="ARBA" id="ARBA00022692"/>
    </source>
</evidence>
<evidence type="ECO:0000256" key="2">
    <source>
        <dbReference type="ARBA" id="ARBA00005811"/>
    </source>
</evidence>
<dbReference type="GO" id="GO:0022857">
    <property type="term" value="F:transmembrane transporter activity"/>
    <property type="evidence" value="ECO:0007669"/>
    <property type="project" value="InterPro"/>
</dbReference>
<evidence type="ECO:0000256" key="1">
    <source>
        <dbReference type="ARBA" id="ARBA00004162"/>
    </source>
</evidence>
<keyword evidence="7" id="KW-0653">Protein transport</keyword>
<dbReference type="STRING" id="880072.Desac_1242"/>
<evidence type="ECO:0000256" key="5">
    <source>
        <dbReference type="ARBA" id="ARBA00022989"/>
    </source>
</evidence>
<evidence type="ECO:0000256" key="8">
    <source>
        <dbReference type="SAM" id="Phobius"/>
    </source>
</evidence>
<reference evidence="10" key="2">
    <citation type="submission" date="2011-03" db="EMBL/GenBank/DDBJ databases">
        <title>The complete genome of Desulfobacca acetoxidans DSM 11109.</title>
        <authorList>
            <consortium name="US DOE Joint Genome Institute (JGI-PGF)"/>
            <person name="Lucas S."/>
            <person name="Copeland A."/>
            <person name="Lapidus A."/>
            <person name="Bruce D."/>
            <person name="Goodwin L."/>
            <person name="Pitluck S."/>
            <person name="Peters L."/>
            <person name="Kyrpides N."/>
            <person name="Mavromatis K."/>
            <person name="Ivanova N."/>
            <person name="Ovchinnikova G."/>
            <person name="Teshima H."/>
            <person name="Detter J.C."/>
            <person name="Han C."/>
            <person name="Land M."/>
            <person name="Hauser L."/>
            <person name="Markowitz V."/>
            <person name="Cheng J.-F."/>
            <person name="Hugenholtz P."/>
            <person name="Woyke T."/>
            <person name="Wu D."/>
            <person name="Spring S."/>
            <person name="Schueler E."/>
            <person name="Brambilla E."/>
            <person name="Klenk H.-P."/>
            <person name="Eisen J.A."/>
        </authorList>
    </citation>
    <scope>NUCLEOTIDE SEQUENCE [LARGE SCALE GENOMIC DNA]</scope>
    <source>
        <strain evidence="10">ATCC 700848 / DSM 11109 / ASRB2</strain>
    </source>
</reference>
<name>F2NCG8_DESAR</name>
<dbReference type="EMBL" id="CP002629">
    <property type="protein sequence ID" value="AEB09102.1"/>
    <property type="molecule type" value="Genomic_DNA"/>
</dbReference>
<keyword evidence="5 8" id="KW-1133">Transmembrane helix</keyword>
<comment type="similarity">
    <text evidence="2 7">Belongs to the ExbD/TolR family.</text>
</comment>
<keyword evidence="4 7" id="KW-0812">Transmembrane</keyword>
<dbReference type="GO" id="GO:0015031">
    <property type="term" value="P:protein transport"/>
    <property type="evidence" value="ECO:0007669"/>
    <property type="project" value="UniProtKB-KW"/>
</dbReference>
<dbReference type="GO" id="GO:0005886">
    <property type="term" value="C:plasma membrane"/>
    <property type="evidence" value="ECO:0007669"/>
    <property type="project" value="UniProtKB-SubCell"/>
</dbReference>
<evidence type="ECO:0000313" key="10">
    <source>
        <dbReference type="Proteomes" id="UP000000483"/>
    </source>
</evidence>
<dbReference type="AlphaFoldDB" id="F2NCG8"/>
<evidence type="ECO:0000256" key="6">
    <source>
        <dbReference type="ARBA" id="ARBA00023136"/>
    </source>
</evidence>
<evidence type="ECO:0000256" key="3">
    <source>
        <dbReference type="ARBA" id="ARBA00022475"/>
    </source>
</evidence>
<keyword evidence="7" id="KW-0813">Transport</keyword>